<proteinExistence type="predicted"/>
<evidence type="ECO:0008006" key="4">
    <source>
        <dbReference type="Google" id="ProtNLM"/>
    </source>
</evidence>
<evidence type="ECO:0000256" key="1">
    <source>
        <dbReference type="SAM" id="Phobius"/>
    </source>
</evidence>
<feature type="transmembrane region" description="Helical" evidence="1">
    <location>
        <begin position="104"/>
        <end position="126"/>
    </location>
</feature>
<sequence>MERFSNKRIKVNKLTDRVSSVIMMIEIFLAALIILAVIGGAGALIIDTLQSSTLDKLLDYDYFQSLLSYLLMLIIGLELGLMLIKHDPRNVIDVMIYAIARKMLIYSTATFDMLIGVVALGILFLIKFSFGKWNLTVKEQKQTNN</sequence>
<feature type="transmembrane region" description="Helical" evidence="1">
    <location>
        <begin position="21"/>
        <end position="46"/>
    </location>
</feature>
<keyword evidence="3" id="KW-1185">Reference proteome</keyword>
<dbReference type="RefSeq" id="WP_110251325.1">
    <property type="nucleotide sequence ID" value="NZ_QJJR01000006.1"/>
</dbReference>
<name>A0A2V3WFI8_9BACI</name>
<reference evidence="2 3" key="1">
    <citation type="submission" date="2018-05" db="EMBL/GenBank/DDBJ databases">
        <title>Genomic Encyclopedia of Type Strains, Phase IV (KMG-IV): sequencing the most valuable type-strain genomes for metagenomic binning, comparative biology and taxonomic classification.</title>
        <authorList>
            <person name="Goeker M."/>
        </authorList>
    </citation>
    <scope>NUCLEOTIDE SEQUENCE [LARGE SCALE GENOMIC DNA]</scope>
    <source>
        <strain evidence="2 3">DSM 22440</strain>
    </source>
</reference>
<feature type="transmembrane region" description="Helical" evidence="1">
    <location>
        <begin position="66"/>
        <end position="84"/>
    </location>
</feature>
<evidence type="ECO:0000313" key="2">
    <source>
        <dbReference type="EMBL" id="PXW90985.1"/>
    </source>
</evidence>
<evidence type="ECO:0000313" key="3">
    <source>
        <dbReference type="Proteomes" id="UP000247922"/>
    </source>
</evidence>
<protein>
    <recommendedName>
        <fullName evidence="4">Transporter</fullName>
    </recommendedName>
</protein>
<dbReference type="Proteomes" id="UP000247922">
    <property type="component" value="Unassembled WGS sequence"/>
</dbReference>
<gene>
    <name evidence="2" type="ORF">DES38_10619</name>
</gene>
<dbReference type="EMBL" id="QJJR01000006">
    <property type="protein sequence ID" value="PXW90985.1"/>
    <property type="molecule type" value="Genomic_DNA"/>
</dbReference>
<keyword evidence="1" id="KW-0472">Membrane</keyword>
<accession>A0A2V3WFI8</accession>
<comment type="caution">
    <text evidence="2">The sequence shown here is derived from an EMBL/GenBank/DDBJ whole genome shotgun (WGS) entry which is preliminary data.</text>
</comment>
<dbReference type="OrthoDB" id="1696956at2"/>
<organism evidence="2 3">
    <name type="scientific">Streptohalobacillus salinus</name>
    <dbReference type="NCBI Taxonomy" id="621096"/>
    <lineage>
        <taxon>Bacteria</taxon>
        <taxon>Bacillati</taxon>
        <taxon>Bacillota</taxon>
        <taxon>Bacilli</taxon>
        <taxon>Bacillales</taxon>
        <taxon>Bacillaceae</taxon>
        <taxon>Streptohalobacillus</taxon>
    </lineage>
</organism>
<dbReference type="AlphaFoldDB" id="A0A2V3WFI8"/>
<keyword evidence="1" id="KW-1133">Transmembrane helix</keyword>
<keyword evidence="1" id="KW-0812">Transmembrane</keyword>